<reference evidence="3" key="1">
    <citation type="submission" date="2022-11" db="EMBL/GenBank/DDBJ databases">
        <title>Centuries of genome instability and evolution in soft-shell clam transmissible cancer (bioRxiv).</title>
        <authorList>
            <person name="Hart S.F.M."/>
            <person name="Yonemitsu M.A."/>
            <person name="Giersch R.M."/>
            <person name="Beal B.F."/>
            <person name="Arriagada G."/>
            <person name="Davis B.W."/>
            <person name="Ostrander E.A."/>
            <person name="Goff S.P."/>
            <person name="Metzger M.J."/>
        </authorList>
    </citation>
    <scope>NUCLEOTIDE SEQUENCE</scope>
    <source>
        <strain evidence="3">MELC-2E11</strain>
        <tissue evidence="3">Siphon/mantle</tissue>
    </source>
</reference>
<proteinExistence type="predicted"/>
<accession>A0ABY7DNT7</accession>
<keyword evidence="2" id="KW-0732">Signal</keyword>
<keyword evidence="4" id="KW-1185">Reference proteome</keyword>
<protein>
    <submittedName>
        <fullName evidence="3">Uncharacterized protein</fullName>
    </submittedName>
</protein>
<sequence>MCTMSEDRRGMQHMLLFFGSCMCSVIAEKPSSSMQNYTQTDWNLCELCPAKTPELMLWPANSRRADVDVIPAGVNLHHLNIDTGLENVLYEYSAVWHKTCRNKIGNDKLQNASKRKTEESHNRSPVKTRRSLSEHQQQIQTKTCVSAVIILLDPLVFTRPPRLKLILKTCATELCDTKLLAKLACGDMIAIDAHYHAKCLAKLYKRVQLSRKAQEESPEKVLHGIVFAGLGFIQNGRHEEPVHIHLGLDQVQVHTTRLKDWILAAILDLRSQTEGRDILIIYDDEIGTTFKQSFKDDCNSDALILAKASKFIRRDVFQLAQSFNGCFPADCREKAVPQSLYALVNMLLTGPNIKDHCADEKPILYGAKTISQLMVFNSIRSAKIHALTTHRRNRDRETPAPIYLALKIHLDTLHNMGLCISYDRLLGLSTDIANKVCAMYDEKGVVCPPKIARDIFTVSAVIKIDHNLSSATARDSFHGTGISLMQLRSEQHDGSPRVIPNTGTSCSLCKCAASGLDHSIAVASANSSVWLEHVRGLLSKQELTKEDFVSWSAYHALIQQVVSAPRTVVTLMPVLLECAHSVAMIKHSMNVERLQQNISSLDKSQSW</sequence>
<evidence type="ECO:0000256" key="1">
    <source>
        <dbReference type="SAM" id="MobiDB-lite"/>
    </source>
</evidence>
<feature type="signal peptide" evidence="2">
    <location>
        <begin position="1"/>
        <end position="27"/>
    </location>
</feature>
<feature type="chain" id="PRO_5047548741" evidence="2">
    <location>
        <begin position="28"/>
        <end position="607"/>
    </location>
</feature>
<evidence type="ECO:0000256" key="2">
    <source>
        <dbReference type="SAM" id="SignalP"/>
    </source>
</evidence>
<evidence type="ECO:0000313" key="3">
    <source>
        <dbReference type="EMBL" id="WAQ99039.1"/>
    </source>
</evidence>
<name>A0ABY7DNT7_MYAAR</name>
<dbReference type="EMBL" id="CP111014">
    <property type="protein sequence ID" value="WAQ99039.1"/>
    <property type="molecule type" value="Genomic_DNA"/>
</dbReference>
<feature type="region of interest" description="Disordered" evidence="1">
    <location>
        <begin position="107"/>
        <end position="137"/>
    </location>
</feature>
<organism evidence="3 4">
    <name type="scientific">Mya arenaria</name>
    <name type="common">Soft-shell clam</name>
    <dbReference type="NCBI Taxonomy" id="6604"/>
    <lineage>
        <taxon>Eukaryota</taxon>
        <taxon>Metazoa</taxon>
        <taxon>Spiralia</taxon>
        <taxon>Lophotrochozoa</taxon>
        <taxon>Mollusca</taxon>
        <taxon>Bivalvia</taxon>
        <taxon>Autobranchia</taxon>
        <taxon>Heteroconchia</taxon>
        <taxon>Euheterodonta</taxon>
        <taxon>Imparidentia</taxon>
        <taxon>Neoheterodontei</taxon>
        <taxon>Myida</taxon>
        <taxon>Myoidea</taxon>
        <taxon>Myidae</taxon>
        <taxon>Mya</taxon>
    </lineage>
</organism>
<dbReference type="Proteomes" id="UP001164746">
    <property type="component" value="Chromosome 3"/>
</dbReference>
<dbReference type="PANTHER" id="PTHR47018">
    <property type="entry name" value="CXC DOMAIN-CONTAINING PROTEIN-RELATED"/>
    <property type="match status" value="1"/>
</dbReference>
<gene>
    <name evidence="3" type="ORF">MAR_023412</name>
</gene>
<evidence type="ECO:0000313" key="4">
    <source>
        <dbReference type="Proteomes" id="UP001164746"/>
    </source>
</evidence>